<dbReference type="InterPro" id="IPR001647">
    <property type="entry name" value="HTH_TetR"/>
</dbReference>
<evidence type="ECO:0000256" key="1">
    <source>
        <dbReference type="ARBA" id="ARBA00023015"/>
    </source>
</evidence>
<evidence type="ECO:0000313" key="8">
    <source>
        <dbReference type="Proteomes" id="UP000436016"/>
    </source>
</evidence>
<dbReference type="InterPro" id="IPR004111">
    <property type="entry name" value="Repressor_TetR_C"/>
</dbReference>
<dbReference type="GO" id="GO:0045892">
    <property type="term" value="P:negative regulation of DNA-templated transcription"/>
    <property type="evidence" value="ECO:0007669"/>
    <property type="project" value="InterPro"/>
</dbReference>
<keyword evidence="3" id="KW-0804">Transcription</keyword>
<reference evidence="7 8" key="1">
    <citation type="submission" date="2019-12" db="EMBL/GenBank/DDBJ databases">
        <title>Strain KN286 was isolated from seawater, which was collected from Caroline Seamount in the tropical western Pacific.</title>
        <authorList>
            <person name="Wang Q."/>
        </authorList>
    </citation>
    <scope>NUCLEOTIDE SEQUENCE [LARGE SCALE GENOMIC DNA]</scope>
    <source>
        <strain evidence="7 8">KN286</strain>
    </source>
</reference>
<dbReference type="PROSITE" id="PS50977">
    <property type="entry name" value="HTH_TETR_2"/>
    <property type="match status" value="1"/>
</dbReference>
<keyword evidence="2 4" id="KW-0238">DNA-binding</keyword>
<name>A0A6B0TR60_9RHOB</name>
<dbReference type="InterPro" id="IPR009057">
    <property type="entry name" value="Homeodomain-like_sf"/>
</dbReference>
<dbReference type="AlphaFoldDB" id="A0A6B0TR60"/>
<evidence type="ECO:0000313" key="7">
    <source>
        <dbReference type="EMBL" id="MXU65179.1"/>
    </source>
</evidence>
<dbReference type="InterPro" id="IPR036271">
    <property type="entry name" value="Tet_transcr_reg_TetR-rel_C_sf"/>
</dbReference>
<accession>A0A6B0TR60</accession>
<evidence type="ECO:0000256" key="2">
    <source>
        <dbReference type="ARBA" id="ARBA00023125"/>
    </source>
</evidence>
<dbReference type="Proteomes" id="UP000436016">
    <property type="component" value="Unassembled WGS sequence"/>
</dbReference>
<dbReference type="GO" id="GO:0003677">
    <property type="term" value="F:DNA binding"/>
    <property type="evidence" value="ECO:0007669"/>
    <property type="project" value="UniProtKB-UniRule"/>
</dbReference>
<feature type="domain" description="HTH tetR-type" evidence="6">
    <location>
        <begin position="26"/>
        <end position="86"/>
    </location>
</feature>
<dbReference type="Pfam" id="PF00440">
    <property type="entry name" value="TetR_N"/>
    <property type="match status" value="1"/>
</dbReference>
<evidence type="ECO:0000256" key="5">
    <source>
        <dbReference type="SAM" id="MobiDB-lite"/>
    </source>
</evidence>
<feature type="DNA-binding region" description="H-T-H motif" evidence="4">
    <location>
        <begin position="49"/>
        <end position="68"/>
    </location>
</feature>
<dbReference type="EMBL" id="WUWG01000003">
    <property type="protein sequence ID" value="MXU65179.1"/>
    <property type="molecule type" value="Genomic_DNA"/>
</dbReference>
<evidence type="ECO:0000259" key="6">
    <source>
        <dbReference type="PROSITE" id="PS50977"/>
    </source>
</evidence>
<dbReference type="SUPFAM" id="SSF48498">
    <property type="entry name" value="Tetracyclin repressor-like, C-terminal domain"/>
    <property type="match status" value="1"/>
</dbReference>
<dbReference type="SUPFAM" id="SSF46689">
    <property type="entry name" value="Homeodomain-like"/>
    <property type="match status" value="1"/>
</dbReference>
<dbReference type="Gene3D" id="1.10.357.10">
    <property type="entry name" value="Tetracycline Repressor, domain 2"/>
    <property type="match status" value="1"/>
</dbReference>
<dbReference type="Pfam" id="PF02909">
    <property type="entry name" value="TetR_C_1"/>
    <property type="match status" value="1"/>
</dbReference>
<comment type="caution">
    <text evidence="7">The sequence shown here is derived from an EMBL/GenBank/DDBJ whole genome shotgun (WGS) entry which is preliminary data.</text>
</comment>
<organism evidence="7 8">
    <name type="scientific">Oceanomicrobium pacificus</name>
    <dbReference type="NCBI Taxonomy" id="2692916"/>
    <lineage>
        <taxon>Bacteria</taxon>
        <taxon>Pseudomonadati</taxon>
        <taxon>Pseudomonadota</taxon>
        <taxon>Alphaproteobacteria</taxon>
        <taxon>Rhodobacterales</taxon>
        <taxon>Paracoccaceae</taxon>
        <taxon>Oceanomicrobium</taxon>
    </lineage>
</organism>
<gene>
    <name evidence="7" type="ORF">GSH16_06945</name>
</gene>
<proteinExistence type="predicted"/>
<keyword evidence="1" id="KW-0805">Transcription regulation</keyword>
<evidence type="ECO:0000256" key="3">
    <source>
        <dbReference type="ARBA" id="ARBA00023163"/>
    </source>
</evidence>
<dbReference type="Gene3D" id="1.10.10.60">
    <property type="entry name" value="Homeodomain-like"/>
    <property type="match status" value="1"/>
</dbReference>
<evidence type="ECO:0000256" key="4">
    <source>
        <dbReference type="PROSITE-ProRule" id="PRU00335"/>
    </source>
</evidence>
<keyword evidence="8" id="KW-1185">Reference proteome</keyword>
<protein>
    <submittedName>
        <fullName evidence="7">TetR family transcriptional regulator</fullName>
    </submittedName>
</protein>
<feature type="region of interest" description="Disordered" evidence="5">
    <location>
        <begin position="1"/>
        <end position="21"/>
    </location>
</feature>
<sequence>MQVDRAVAKKGIKSEASEGSARRKAALDRRSIAESAVRIADAEGLAKLSMRRLAQSLGVEAMSLYNHVRNKDDLLGAMVEHVASGFYRPDPEAADWKAEMHRRGIRAHDQMLRHPWSPPLIAGRVNDGPEMLGYVDATLGCLFAAGFDAADADDAWNAMDSYIYGYTQLALSFPFQPEEYAQVAAEYLPHLPKERLPHLYAMTEAVATYRHKGMHRFEFGFEMILDGLVQRRAGQG</sequence>